<dbReference type="PANTHER" id="PTHR38693">
    <property type="entry name" value="UBIQUINONE BIOSYNTHESIS PROTEIN UBIJ"/>
    <property type="match status" value="1"/>
</dbReference>
<keyword evidence="1" id="KW-0831">Ubiquinone biosynthesis</keyword>
<dbReference type="RefSeq" id="WP_369456228.1">
    <property type="nucleotide sequence ID" value="NZ_JBGCUO010000002.1"/>
</dbReference>
<comment type="caution">
    <text evidence="3">The sequence shown here is derived from an EMBL/GenBank/DDBJ whole genome shotgun (WGS) entry which is preliminary data.</text>
</comment>
<keyword evidence="4" id="KW-1185">Reference proteome</keyword>
<name>A0ABV4AK84_9GAMM</name>
<accession>A0ABV4AK84</accession>
<dbReference type="HAMAP" id="MF_02215">
    <property type="entry name" value="UbiJ"/>
    <property type="match status" value="1"/>
</dbReference>
<comment type="pathway">
    <text evidence="1">Cofactor biosynthesis; ubiquinone biosynthesis.</text>
</comment>
<evidence type="ECO:0000259" key="2">
    <source>
        <dbReference type="Pfam" id="PF02036"/>
    </source>
</evidence>
<dbReference type="EMBL" id="JBGCUO010000002">
    <property type="protein sequence ID" value="MEY1662958.1"/>
    <property type="molecule type" value="Genomic_DNA"/>
</dbReference>
<keyword evidence="1" id="KW-0963">Cytoplasm</keyword>
<dbReference type="Proteomes" id="UP001562065">
    <property type="component" value="Unassembled WGS sequence"/>
</dbReference>
<comment type="subcellular location">
    <subcellularLocation>
        <location evidence="1">Cytoplasm</location>
    </subcellularLocation>
</comment>
<dbReference type="PANTHER" id="PTHR38693:SF1">
    <property type="entry name" value="UBIQUINONE BIOSYNTHESIS ACCESSORY FACTOR UBIJ"/>
    <property type="match status" value="1"/>
</dbReference>
<evidence type="ECO:0000256" key="1">
    <source>
        <dbReference type="HAMAP-Rule" id="MF_02215"/>
    </source>
</evidence>
<comment type="similarity">
    <text evidence="1">Belongs to the UbiJ family.</text>
</comment>
<dbReference type="Pfam" id="PF02036">
    <property type="entry name" value="SCP2"/>
    <property type="match status" value="1"/>
</dbReference>
<evidence type="ECO:0000313" key="4">
    <source>
        <dbReference type="Proteomes" id="UP001562065"/>
    </source>
</evidence>
<dbReference type="InterPro" id="IPR038989">
    <property type="entry name" value="UbiJ"/>
</dbReference>
<protein>
    <recommendedName>
        <fullName evidence="1">Ubiquinone biosynthesis accessory factor UbiJ</fullName>
    </recommendedName>
</protein>
<proteinExistence type="inferred from homology"/>
<comment type="function">
    <text evidence="1">Required for ubiquinone (coenzyme Q) biosynthesis. Binds hydrophobic ubiquinone biosynthetic intermediates via its SCP2 domain and is essential for the stability of the Ubi complex. May constitute a docking platform where Ubi enzymes assemble and access their SCP2-bound polyprenyl substrates.</text>
</comment>
<sequence length="214" mass="23549">MDDTPVPGLLETTLVASLERALNTALRADPATLMQLGEDSGHLLEIRLRFPARSLFVLIVEDGVECYLGAVTEPDVRVEGHALDLAAQLLGWRSAPSVIGGPVRIEGNRELLQRLTALAQQLDVDWGALLAPVIGPELAAQLDHGARQLFSWARDGLRRLARQGADYLRFESGLVPSRHELREFGHEVVELQMATERLEARLARLTDRPEGNAQ</sequence>
<organism evidence="3 4">
    <name type="scientific">Isoalcanivorax beigongshangi</name>
    <dbReference type="NCBI Taxonomy" id="3238810"/>
    <lineage>
        <taxon>Bacteria</taxon>
        <taxon>Pseudomonadati</taxon>
        <taxon>Pseudomonadota</taxon>
        <taxon>Gammaproteobacteria</taxon>
        <taxon>Oceanospirillales</taxon>
        <taxon>Alcanivoracaceae</taxon>
        <taxon>Isoalcanivorax</taxon>
    </lineage>
</organism>
<feature type="domain" description="SCP2" evidence="2">
    <location>
        <begin position="22"/>
        <end position="119"/>
    </location>
</feature>
<gene>
    <name evidence="1" type="primary">ubiJ</name>
    <name evidence="3" type="ORF">AB5I84_12425</name>
</gene>
<evidence type="ECO:0000313" key="3">
    <source>
        <dbReference type="EMBL" id="MEY1662958.1"/>
    </source>
</evidence>
<dbReference type="InterPro" id="IPR003033">
    <property type="entry name" value="SCP2_sterol-bd_dom"/>
</dbReference>
<reference evidence="3 4" key="1">
    <citation type="submission" date="2024-07" db="EMBL/GenBank/DDBJ databases">
        <authorList>
            <person name="Ren Q."/>
        </authorList>
    </citation>
    <scope>NUCLEOTIDE SEQUENCE [LARGE SCALE GENOMIC DNA]</scope>
    <source>
        <strain evidence="3 4">REN37</strain>
    </source>
</reference>